<sequence length="144" mass="15697">MEVFFGSSGNPNGLYQYLPQSDKGVILVTTRSREVAVAIGGEVVGLSEMTLEESKSLLTKSLTYLSLAITQVGAYLNRNAISIAKYVELLQGTEQDVVKLLSREFHDPTRYSGVGNAMATTWLVSFQQIQKTDAAAIELLSFLS</sequence>
<dbReference type="InterPro" id="IPR053137">
    <property type="entry name" value="NLR-like"/>
</dbReference>
<dbReference type="RefSeq" id="XP_016231511.1">
    <property type="nucleotide sequence ID" value="XM_016384909.1"/>
</dbReference>
<proteinExistence type="predicted"/>
<accession>A0A0D2AXX3</accession>
<evidence type="ECO:0000313" key="1">
    <source>
        <dbReference type="EMBL" id="KIW11295.1"/>
    </source>
</evidence>
<protein>
    <recommendedName>
        <fullName evidence="3">NB-ARC domain-containing protein</fullName>
    </recommendedName>
</protein>
<dbReference type="OrthoDB" id="1577640at2759"/>
<dbReference type="GeneID" id="27337678"/>
<reference evidence="1 2" key="1">
    <citation type="submission" date="2015-01" db="EMBL/GenBank/DDBJ databases">
        <title>The Genome Sequence of Exophiala spinifera CBS89968.</title>
        <authorList>
            <consortium name="The Broad Institute Genomics Platform"/>
            <person name="Cuomo C."/>
            <person name="de Hoog S."/>
            <person name="Gorbushina A."/>
            <person name="Stielow B."/>
            <person name="Teixiera M."/>
            <person name="Abouelleil A."/>
            <person name="Chapman S.B."/>
            <person name="Priest M."/>
            <person name="Young S.K."/>
            <person name="Wortman J."/>
            <person name="Nusbaum C."/>
            <person name="Birren B."/>
        </authorList>
    </citation>
    <scope>NUCLEOTIDE SEQUENCE [LARGE SCALE GENOMIC DNA]</scope>
    <source>
        <strain evidence="1 2">CBS 89968</strain>
    </source>
</reference>
<evidence type="ECO:0000313" key="2">
    <source>
        <dbReference type="Proteomes" id="UP000053328"/>
    </source>
</evidence>
<organism evidence="1 2">
    <name type="scientific">Exophiala spinifera</name>
    <dbReference type="NCBI Taxonomy" id="91928"/>
    <lineage>
        <taxon>Eukaryota</taxon>
        <taxon>Fungi</taxon>
        <taxon>Dikarya</taxon>
        <taxon>Ascomycota</taxon>
        <taxon>Pezizomycotina</taxon>
        <taxon>Eurotiomycetes</taxon>
        <taxon>Chaetothyriomycetidae</taxon>
        <taxon>Chaetothyriales</taxon>
        <taxon>Herpotrichiellaceae</taxon>
        <taxon>Exophiala</taxon>
    </lineage>
</organism>
<dbReference type="HOGENOM" id="CLU_1777522_0_0_1"/>
<evidence type="ECO:0008006" key="3">
    <source>
        <dbReference type="Google" id="ProtNLM"/>
    </source>
</evidence>
<name>A0A0D2AXX3_9EURO</name>
<dbReference type="AlphaFoldDB" id="A0A0D2AXX3"/>
<dbReference type="VEuPathDB" id="FungiDB:PV08_10595"/>
<dbReference type="EMBL" id="KN847499">
    <property type="protein sequence ID" value="KIW11295.1"/>
    <property type="molecule type" value="Genomic_DNA"/>
</dbReference>
<gene>
    <name evidence="1" type="ORF">PV08_10595</name>
</gene>
<keyword evidence="2" id="KW-1185">Reference proteome</keyword>
<dbReference type="PANTHER" id="PTHR46082">
    <property type="entry name" value="ATP/GTP-BINDING PROTEIN-RELATED"/>
    <property type="match status" value="1"/>
</dbReference>
<dbReference type="PANTHER" id="PTHR46082:SF6">
    <property type="entry name" value="AAA+ ATPASE DOMAIN-CONTAINING PROTEIN-RELATED"/>
    <property type="match status" value="1"/>
</dbReference>
<dbReference type="STRING" id="91928.A0A0D2AXX3"/>
<dbReference type="Proteomes" id="UP000053328">
    <property type="component" value="Unassembled WGS sequence"/>
</dbReference>